<organism evidence="2">
    <name type="scientific">Arundo donax</name>
    <name type="common">Giant reed</name>
    <name type="synonym">Donax arundinaceus</name>
    <dbReference type="NCBI Taxonomy" id="35708"/>
    <lineage>
        <taxon>Eukaryota</taxon>
        <taxon>Viridiplantae</taxon>
        <taxon>Streptophyta</taxon>
        <taxon>Embryophyta</taxon>
        <taxon>Tracheophyta</taxon>
        <taxon>Spermatophyta</taxon>
        <taxon>Magnoliopsida</taxon>
        <taxon>Liliopsida</taxon>
        <taxon>Poales</taxon>
        <taxon>Poaceae</taxon>
        <taxon>PACMAD clade</taxon>
        <taxon>Arundinoideae</taxon>
        <taxon>Arundineae</taxon>
        <taxon>Arundo</taxon>
    </lineage>
</organism>
<reference evidence="2" key="2">
    <citation type="journal article" date="2015" name="Data Brief">
        <title>Shoot transcriptome of the giant reed, Arundo donax.</title>
        <authorList>
            <person name="Barrero R.A."/>
            <person name="Guerrero F.D."/>
            <person name="Moolhuijzen P."/>
            <person name="Goolsby J.A."/>
            <person name="Tidwell J."/>
            <person name="Bellgard S.E."/>
            <person name="Bellgard M.I."/>
        </authorList>
    </citation>
    <scope>NUCLEOTIDE SEQUENCE</scope>
    <source>
        <tissue evidence="2">Shoot tissue taken approximately 20 cm above the soil surface</tissue>
    </source>
</reference>
<proteinExistence type="predicted"/>
<dbReference type="EMBL" id="GBRH01161672">
    <property type="protein sequence ID" value="JAE36224.1"/>
    <property type="molecule type" value="Transcribed_RNA"/>
</dbReference>
<protein>
    <submittedName>
        <fullName evidence="2">Uncharacterized protein</fullName>
    </submittedName>
</protein>
<reference evidence="2" key="1">
    <citation type="submission" date="2014-09" db="EMBL/GenBank/DDBJ databases">
        <authorList>
            <person name="Magalhaes I.L.F."/>
            <person name="Oliveira U."/>
            <person name="Santos F.R."/>
            <person name="Vidigal T.H.D.A."/>
            <person name="Brescovit A.D."/>
            <person name="Santos A.J."/>
        </authorList>
    </citation>
    <scope>NUCLEOTIDE SEQUENCE</scope>
    <source>
        <tissue evidence="2">Shoot tissue taken approximately 20 cm above the soil surface</tissue>
    </source>
</reference>
<evidence type="ECO:0000256" key="1">
    <source>
        <dbReference type="SAM" id="MobiDB-lite"/>
    </source>
</evidence>
<dbReference type="AlphaFoldDB" id="A0A0A9HK68"/>
<feature type="compositionally biased region" description="Basic residues" evidence="1">
    <location>
        <begin position="50"/>
        <end position="60"/>
    </location>
</feature>
<accession>A0A0A9HK68</accession>
<sequence>MRSGSEARAYTAPPWRCIGPVRHPAGTPRSASRAAHAHVSDENTSSSATRPRHPVKLTTR</sequence>
<evidence type="ECO:0000313" key="2">
    <source>
        <dbReference type="EMBL" id="JAE36224.1"/>
    </source>
</evidence>
<name>A0A0A9HK68_ARUDO</name>
<feature type="region of interest" description="Disordered" evidence="1">
    <location>
        <begin position="1"/>
        <end position="60"/>
    </location>
</feature>